<comment type="caution">
    <text evidence="1">The sequence shown here is derived from an EMBL/GenBank/DDBJ whole genome shotgun (WGS) entry which is preliminary data.</text>
</comment>
<dbReference type="RefSeq" id="WP_066624566.1">
    <property type="nucleotide sequence ID" value="NZ_FQXL01000005.1"/>
</dbReference>
<dbReference type="Proteomes" id="UP000076603">
    <property type="component" value="Unassembled WGS sequence"/>
</dbReference>
<reference evidence="1 2" key="1">
    <citation type="submission" date="2016-04" db="EMBL/GenBank/DDBJ databases">
        <title>Genome sequence of Clostridium magnum DSM 2767.</title>
        <authorList>
            <person name="Poehlein A."/>
            <person name="Uhlig R."/>
            <person name="Fischer R."/>
            <person name="Bahl H."/>
            <person name="Daniel R."/>
        </authorList>
    </citation>
    <scope>NUCLEOTIDE SEQUENCE [LARGE SCALE GENOMIC DNA]</scope>
    <source>
        <strain evidence="1 2">DSM 2767</strain>
    </source>
</reference>
<proteinExistence type="predicted"/>
<gene>
    <name evidence="1" type="ORF">CLMAG_33590</name>
</gene>
<dbReference type="OrthoDB" id="1900168at2"/>
<keyword evidence="2" id="KW-1185">Reference proteome</keyword>
<evidence type="ECO:0008006" key="3">
    <source>
        <dbReference type="Google" id="ProtNLM"/>
    </source>
</evidence>
<organism evidence="1 2">
    <name type="scientific">Clostridium magnum DSM 2767</name>
    <dbReference type="NCBI Taxonomy" id="1121326"/>
    <lineage>
        <taxon>Bacteria</taxon>
        <taxon>Bacillati</taxon>
        <taxon>Bacillota</taxon>
        <taxon>Clostridia</taxon>
        <taxon>Eubacteriales</taxon>
        <taxon>Clostridiaceae</taxon>
        <taxon>Clostridium</taxon>
    </lineage>
</organism>
<dbReference type="EMBL" id="LWAE01000003">
    <property type="protein sequence ID" value="KZL91600.1"/>
    <property type="molecule type" value="Genomic_DNA"/>
</dbReference>
<name>A0A162SM49_9CLOT</name>
<evidence type="ECO:0000313" key="2">
    <source>
        <dbReference type="Proteomes" id="UP000076603"/>
    </source>
</evidence>
<sequence length="208" mass="24056">MPCLDIPAIKSLTISNKSPNDNISDIYIGTESSIKYISYLYFDISSIPGNIKDMRATLVLFKKPISHGKDNNYNYNSSNYDNHNMNNTYVGEYIIYPLSEYFSKYTTYSNRPEYVSSLHKSFYTNEKSICEEIDITPIVFNWISGKVPNKGLMFKGGKNTKNLLKFFSVLNKDITEIPFIKIYFKIENHFPLITELNCTCSFFPVIKK</sequence>
<protein>
    <recommendedName>
        <fullName evidence="3">TGF-beta propeptide</fullName>
    </recommendedName>
</protein>
<evidence type="ECO:0000313" key="1">
    <source>
        <dbReference type="EMBL" id="KZL91600.1"/>
    </source>
</evidence>
<dbReference type="STRING" id="1121326.CLMAG_33590"/>
<dbReference type="PATRIC" id="fig|1121326.3.peg.3395"/>
<accession>A0A162SM49</accession>
<dbReference type="AlphaFoldDB" id="A0A162SM49"/>
<dbReference type="NCBIfam" id="NF033679">
    <property type="entry name" value="DNRLRE_dom"/>
    <property type="match status" value="1"/>
</dbReference>